<gene>
    <name evidence="4" type="ORF">FIBRA_02201</name>
</gene>
<feature type="region of interest" description="Disordered" evidence="3">
    <location>
        <begin position="648"/>
        <end position="668"/>
    </location>
</feature>
<reference evidence="4 5" key="1">
    <citation type="journal article" date="2012" name="Appl. Environ. Microbiol.">
        <title>Short-read sequencing for genomic analysis of the brown rot fungus Fibroporia radiculosa.</title>
        <authorList>
            <person name="Tang J.D."/>
            <person name="Perkins A.D."/>
            <person name="Sonstegard T.S."/>
            <person name="Schroeder S.G."/>
            <person name="Burgess S.C."/>
            <person name="Diehl S.V."/>
        </authorList>
    </citation>
    <scope>NUCLEOTIDE SEQUENCE [LARGE SCALE GENOMIC DNA]</scope>
    <source>
        <strain evidence="4 5">TFFH 294</strain>
    </source>
</reference>
<dbReference type="OrthoDB" id="26970at2759"/>
<accession>J4G1E7</accession>
<evidence type="ECO:0000313" key="4">
    <source>
        <dbReference type="EMBL" id="CCM00173.1"/>
    </source>
</evidence>
<dbReference type="GO" id="GO:0001042">
    <property type="term" value="F:RNA polymerase I core binding"/>
    <property type="evidence" value="ECO:0007669"/>
    <property type="project" value="TreeGrafter"/>
</dbReference>
<feature type="compositionally biased region" description="Polar residues" evidence="3">
    <location>
        <begin position="648"/>
        <end position="659"/>
    </location>
</feature>
<feature type="compositionally biased region" description="Low complexity" evidence="3">
    <location>
        <begin position="397"/>
        <end position="419"/>
    </location>
</feature>
<organism evidence="4 5">
    <name type="scientific">Fibroporia radiculosa</name>
    <dbReference type="NCBI Taxonomy" id="599839"/>
    <lineage>
        <taxon>Eukaryota</taxon>
        <taxon>Fungi</taxon>
        <taxon>Dikarya</taxon>
        <taxon>Basidiomycota</taxon>
        <taxon>Agaricomycotina</taxon>
        <taxon>Agaricomycetes</taxon>
        <taxon>Polyporales</taxon>
        <taxon>Fibroporiaceae</taxon>
        <taxon>Fibroporia</taxon>
    </lineage>
</organism>
<dbReference type="GO" id="GO:0006361">
    <property type="term" value="P:transcription initiation at RNA polymerase I promoter"/>
    <property type="evidence" value="ECO:0007669"/>
    <property type="project" value="InterPro"/>
</dbReference>
<evidence type="ECO:0000313" key="5">
    <source>
        <dbReference type="Proteomes" id="UP000006352"/>
    </source>
</evidence>
<dbReference type="RefSeq" id="XP_012179456.1">
    <property type="nucleotide sequence ID" value="XM_012324066.1"/>
</dbReference>
<dbReference type="Proteomes" id="UP000006352">
    <property type="component" value="Unassembled WGS sequence"/>
</dbReference>
<protein>
    <recommendedName>
        <fullName evidence="6">RNA polymerase I-specific transcription initiation factor RRN3</fullName>
    </recommendedName>
</protein>
<dbReference type="PANTHER" id="PTHR12790">
    <property type="entry name" value="TRANSCRIPTION INITIATION FACTOR IA RRN3"/>
    <property type="match status" value="1"/>
</dbReference>
<dbReference type="STRING" id="599839.J4G1E7"/>
<evidence type="ECO:0000256" key="3">
    <source>
        <dbReference type="SAM" id="MobiDB-lite"/>
    </source>
</evidence>
<dbReference type="SUPFAM" id="SSF48371">
    <property type="entry name" value="ARM repeat"/>
    <property type="match status" value="1"/>
</dbReference>
<feature type="region of interest" description="Disordered" evidence="3">
    <location>
        <begin position="705"/>
        <end position="781"/>
    </location>
</feature>
<dbReference type="EMBL" id="HE796970">
    <property type="protein sequence ID" value="CCM00173.1"/>
    <property type="molecule type" value="Genomic_DNA"/>
</dbReference>
<keyword evidence="5" id="KW-1185">Reference proteome</keyword>
<comment type="similarity">
    <text evidence="1">Belongs to the RRN3 family.</text>
</comment>
<proteinExistence type="inferred from homology"/>
<feature type="compositionally biased region" description="Acidic residues" evidence="3">
    <location>
        <begin position="708"/>
        <end position="744"/>
    </location>
</feature>
<keyword evidence="2" id="KW-0175">Coiled coil</keyword>
<feature type="region of interest" description="Disordered" evidence="3">
    <location>
        <begin position="1"/>
        <end position="58"/>
    </location>
</feature>
<dbReference type="HOGENOM" id="CLU_010579_0_0_1"/>
<feature type="compositionally biased region" description="Acidic residues" evidence="3">
    <location>
        <begin position="325"/>
        <end position="342"/>
    </location>
</feature>
<feature type="region of interest" description="Disordered" evidence="3">
    <location>
        <begin position="325"/>
        <end position="366"/>
    </location>
</feature>
<dbReference type="GO" id="GO:0005634">
    <property type="term" value="C:nucleus"/>
    <property type="evidence" value="ECO:0007669"/>
    <property type="project" value="TreeGrafter"/>
</dbReference>
<dbReference type="InterPro" id="IPR016024">
    <property type="entry name" value="ARM-type_fold"/>
</dbReference>
<dbReference type="InterPro" id="IPR007991">
    <property type="entry name" value="RNA_pol_I_trans_ini_fac_RRN3"/>
</dbReference>
<name>J4G1E7_9APHY</name>
<evidence type="ECO:0000256" key="1">
    <source>
        <dbReference type="ARBA" id="ARBA00010098"/>
    </source>
</evidence>
<evidence type="ECO:0000256" key="2">
    <source>
        <dbReference type="SAM" id="Coils"/>
    </source>
</evidence>
<sequence>MEPHSRFSQFNSRQTRAGPLTHNARYMEVQSKPVDPLENIKQRPTPSRKSSSASASSLYMSRPIATNSRIKQDEQYRKDMYLAFVNNALQQKKNGISDAFDELVDQFNPKKSTPEAAALPAQQLQLWILALSHVVSRLERYHSALVEAIVNVPWTTMDTSFVKSYTSFIGMLVSARPEYLSLVLGKVAHGFTYQSGLQALDSGLPTSSSRPLTRRIVYDRIHFLLQHLLSLVPTLPSTLHPLLVRNFPHKRQTQAAQVTYIRNILKVTEYCPELTEGIFATIIDRAIQIDVEIQVELEELEEQLASHDQEEIFDLDPFDTVVGQEGEDAESDAESDGDDGDNLSDLSSDAGGDVGDDERPANNVPIDYQRVQSMVNKLDAILKDVLDHFNRGIGANSPSSISSPRSRSPRSDSPLVPSDRAQAIPIEIVEDEKPIRRQEFHTLLSLFDRTILRTFKSRYTQFLVFWYSSLDAEFSDLFQGMLVSKALLEEDQPAVTRAAAASYIASFVSRATFVDRESARRVVACLCNFLGSRLDILDAVTDAGAVPPSMSHHSVFYAVAQAVFLIFCFRWRDLLEEHDDVDEFASASVPAKKWMTELEILQRVVMSELNPLKMCSINVVMQFARVAHATGFIYCYSIMEANRRSEYAPQNASGGSQSGKRGPVVHPSMLGHSINSELNTFFPFDPYKLPRSGSYIQGVYREWSSVAIDDEDDDDEDDDDDDDDDDEDENENEQASEDDEDEDALANSKPQDIAVSGLRPNSADDEANGLGASFGGMSISPRMVDIIPMSVSVS</sequence>
<dbReference type="Pfam" id="PF05327">
    <property type="entry name" value="RRN3"/>
    <property type="match status" value="1"/>
</dbReference>
<feature type="coiled-coil region" evidence="2">
    <location>
        <begin position="283"/>
        <end position="310"/>
    </location>
</feature>
<dbReference type="GeneID" id="24095084"/>
<feature type="compositionally biased region" description="Polar residues" evidence="3">
    <location>
        <begin position="1"/>
        <end position="15"/>
    </location>
</feature>
<feature type="region of interest" description="Disordered" evidence="3">
    <location>
        <begin position="394"/>
        <end position="419"/>
    </location>
</feature>
<dbReference type="InParanoid" id="J4G1E7"/>
<dbReference type="FunCoup" id="J4G1E7">
    <property type="interactions" value="433"/>
</dbReference>
<evidence type="ECO:0008006" key="6">
    <source>
        <dbReference type="Google" id="ProtNLM"/>
    </source>
</evidence>
<dbReference type="PANTHER" id="PTHR12790:SF0">
    <property type="entry name" value="RNA POLYMERASE I-SPECIFIC TRANSCRIPTION INITIATION FACTOR RRN3-RELATED"/>
    <property type="match status" value="1"/>
</dbReference>
<dbReference type="AlphaFoldDB" id="J4G1E7"/>
<dbReference type="GO" id="GO:0001181">
    <property type="term" value="F:RNA polymerase I general transcription initiation factor activity"/>
    <property type="evidence" value="ECO:0007669"/>
    <property type="project" value="InterPro"/>
</dbReference>